<proteinExistence type="predicted"/>
<accession>A0A218W2M3</accession>
<dbReference type="InterPro" id="IPR014710">
    <property type="entry name" value="RmlC-like_jellyroll"/>
</dbReference>
<evidence type="ECO:0000313" key="5">
    <source>
        <dbReference type="EMBL" id="OWM66362.1"/>
    </source>
</evidence>
<protein>
    <recommendedName>
        <fullName evidence="4">Cupin type-1 domain-containing protein</fullName>
    </recommendedName>
</protein>
<feature type="domain" description="Cupin type-1" evidence="4">
    <location>
        <begin position="251"/>
        <end position="405"/>
    </location>
</feature>
<dbReference type="PANTHER" id="PTHR31189:SF7">
    <property type="entry name" value="OS03G0197300 PROTEIN"/>
    <property type="match status" value="1"/>
</dbReference>
<evidence type="ECO:0000256" key="3">
    <source>
        <dbReference type="SAM" id="SignalP"/>
    </source>
</evidence>
<dbReference type="InterPro" id="IPR050253">
    <property type="entry name" value="Seed_Storage-Functional"/>
</dbReference>
<comment type="caution">
    <text evidence="5">The sequence shown here is derived from an EMBL/GenBank/DDBJ whole genome shotgun (WGS) entry which is preliminary data.</text>
</comment>
<feature type="compositionally biased region" description="Basic and acidic residues" evidence="2">
    <location>
        <begin position="561"/>
        <end position="632"/>
    </location>
</feature>
<dbReference type="CDD" id="cd02244">
    <property type="entry name" value="cupin_7S_vicilin-like_N"/>
    <property type="match status" value="1"/>
</dbReference>
<dbReference type="SMART" id="SM00835">
    <property type="entry name" value="Cupin_1"/>
    <property type="match status" value="2"/>
</dbReference>
<organism evidence="5 6">
    <name type="scientific">Punica granatum</name>
    <name type="common">Pomegranate</name>
    <dbReference type="NCBI Taxonomy" id="22663"/>
    <lineage>
        <taxon>Eukaryota</taxon>
        <taxon>Viridiplantae</taxon>
        <taxon>Streptophyta</taxon>
        <taxon>Embryophyta</taxon>
        <taxon>Tracheophyta</taxon>
        <taxon>Spermatophyta</taxon>
        <taxon>Magnoliopsida</taxon>
        <taxon>eudicotyledons</taxon>
        <taxon>Gunneridae</taxon>
        <taxon>Pentapetalae</taxon>
        <taxon>rosids</taxon>
        <taxon>malvids</taxon>
        <taxon>Myrtales</taxon>
        <taxon>Lythraceae</taxon>
        <taxon>Punica</taxon>
    </lineage>
</organism>
<name>A0A218W2M3_PUNGR</name>
<dbReference type="Pfam" id="PF00190">
    <property type="entry name" value="Cupin_1"/>
    <property type="match status" value="2"/>
</dbReference>
<sequence length="638" mass="75869">MASNESSSAVNRPLSLSLRPFILCCFLLLLCCYTVSGDGSAGAPGSMVRRDERTRIAVTEYGEVSAVDVGNGRRGFYHLQFITLEPNALFLPVLLHADMVLYVRTGSGRLTWVDQDDAQRVNLRRGDIYRLPPGTIFHVQSDLDPQREKLRIHAFFTDPDDDSYEPLIGAYSSVGDLLRGFDRKVLQEAFKAPEELIEEILSATRPPPIIHATAASESKKHIFWEWEARMLKSYLTGAGSIGYNKKKTRAYNVYDADKDFENCNGWSLTVTKKDARSLKHANIGIFLVNLTRGSMMGPHWNPQATEVAIVLHGQGMIRLVCSSSSKESDCKSTRFRVNEGDVFMVRRFYPMAQMSYNNDSFVFMGFSTTTRRNYPQFLAGKSSVLQALGKDVLAASFNVPNTTVDELMAPQADSVILECTSCAEEEERLMEEEIEKEREEEAERRREEEEREREEEEEKRRREEEEREREEEKERQREEEEREREEEKARQREEEERRREEEEERRREEEEEEARRKEEEEKRRREEEEREREKEKEERRREEEEGRRRREEEEEREWEEEERRWREQEEEGQGRREQEEEHRSRRRQEYEREREMRQHEEDRRRRRERAEREQEEARRQEEEMERWQREGEEAVGGG</sequence>
<dbReference type="EMBL" id="MTKT01005554">
    <property type="protein sequence ID" value="OWM66362.1"/>
    <property type="molecule type" value="Genomic_DNA"/>
</dbReference>
<dbReference type="SUPFAM" id="SSF51182">
    <property type="entry name" value="RmlC-like cupins"/>
    <property type="match status" value="1"/>
</dbReference>
<feature type="signal peptide" evidence="3">
    <location>
        <begin position="1"/>
        <end position="37"/>
    </location>
</feature>
<evidence type="ECO:0000313" key="6">
    <source>
        <dbReference type="Proteomes" id="UP000197138"/>
    </source>
</evidence>
<feature type="region of interest" description="Disordered" evidence="2">
    <location>
        <begin position="426"/>
        <end position="450"/>
    </location>
</feature>
<evidence type="ECO:0000256" key="1">
    <source>
        <dbReference type="ARBA" id="ARBA00022729"/>
    </source>
</evidence>
<gene>
    <name evidence="5" type="ORF">CDL15_Pgr013579</name>
</gene>
<dbReference type="CDD" id="cd02245">
    <property type="entry name" value="cupin_7S_vicilin-like_C"/>
    <property type="match status" value="1"/>
</dbReference>
<feature type="chain" id="PRO_5012713546" description="Cupin type-1 domain-containing protein" evidence="3">
    <location>
        <begin position="38"/>
        <end position="638"/>
    </location>
</feature>
<feature type="region of interest" description="Disordered" evidence="2">
    <location>
        <begin position="462"/>
        <end position="638"/>
    </location>
</feature>
<dbReference type="PANTHER" id="PTHR31189">
    <property type="entry name" value="OS03G0336100 PROTEIN-RELATED"/>
    <property type="match status" value="1"/>
</dbReference>
<dbReference type="AlphaFoldDB" id="A0A218W2M3"/>
<feature type="domain" description="Cupin type-1" evidence="4">
    <location>
        <begin position="46"/>
        <end position="198"/>
    </location>
</feature>
<evidence type="ECO:0000256" key="2">
    <source>
        <dbReference type="SAM" id="MobiDB-lite"/>
    </source>
</evidence>
<dbReference type="Proteomes" id="UP000197138">
    <property type="component" value="Unassembled WGS sequence"/>
</dbReference>
<dbReference type="InterPro" id="IPR011051">
    <property type="entry name" value="RmlC_Cupin_sf"/>
</dbReference>
<dbReference type="Gene3D" id="2.60.120.10">
    <property type="entry name" value="Jelly Rolls"/>
    <property type="match status" value="2"/>
</dbReference>
<feature type="compositionally biased region" description="Basic and acidic residues" evidence="2">
    <location>
        <begin position="462"/>
        <end position="551"/>
    </location>
</feature>
<reference evidence="6" key="1">
    <citation type="journal article" date="2017" name="Plant J.">
        <title>The pomegranate (Punica granatum L.) genome and the genomics of punicalagin biosynthesis.</title>
        <authorList>
            <person name="Qin G."/>
            <person name="Xu C."/>
            <person name="Ming R."/>
            <person name="Tang H."/>
            <person name="Guyot R."/>
            <person name="Kramer E.M."/>
            <person name="Hu Y."/>
            <person name="Yi X."/>
            <person name="Qi Y."/>
            <person name="Xu X."/>
            <person name="Gao Z."/>
            <person name="Pan H."/>
            <person name="Jian J."/>
            <person name="Tian Y."/>
            <person name="Yue Z."/>
            <person name="Xu Y."/>
        </authorList>
    </citation>
    <scope>NUCLEOTIDE SEQUENCE [LARGE SCALE GENOMIC DNA]</scope>
    <source>
        <strain evidence="6">cv. Dabenzi</strain>
    </source>
</reference>
<feature type="compositionally biased region" description="Basic and acidic residues" evidence="2">
    <location>
        <begin position="435"/>
        <end position="448"/>
    </location>
</feature>
<keyword evidence="1 3" id="KW-0732">Signal</keyword>
<dbReference type="InterPro" id="IPR006045">
    <property type="entry name" value="Cupin_1"/>
</dbReference>
<evidence type="ECO:0000259" key="4">
    <source>
        <dbReference type="SMART" id="SM00835"/>
    </source>
</evidence>